<evidence type="ECO:0000313" key="3">
    <source>
        <dbReference type="EMBL" id="TXC82076.1"/>
    </source>
</evidence>
<feature type="domain" description="Thioredoxin" evidence="2">
    <location>
        <begin position="292"/>
        <end position="443"/>
    </location>
</feature>
<dbReference type="InterPro" id="IPR012336">
    <property type="entry name" value="Thioredoxin-like_fold"/>
</dbReference>
<dbReference type="RefSeq" id="WP_147013246.1">
    <property type="nucleotide sequence ID" value="NZ_VORB01000002.1"/>
</dbReference>
<name>A0A5C6VC11_9FLAO</name>
<accession>A0A5C6VC11</accession>
<dbReference type="PANTHER" id="PTHR42852">
    <property type="entry name" value="THIOL:DISULFIDE INTERCHANGE PROTEIN DSBE"/>
    <property type="match status" value="1"/>
</dbReference>
<dbReference type="Proteomes" id="UP000321168">
    <property type="component" value="Unassembled WGS sequence"/>
</dbReference>
<evidence type="ECO:0000313" key="4">
    <source>
        <dbReference type="Proteomes" id="UP000321168"/>
    </source>
</evidence>
<sequence length="446" mass="52151">MIRHLYLFSVSFLFCSSLFCQYEFVVINTDKNPVVEAIAIYQSSDLGEDLFTIKIDSKEDFYFLRDQSSLALIKFTYKQDNRWERDGYYWYNERDSLKPNELILNTGKLFYSPAILQSNFSNGIAAAVWKIEEHLKENGLAIPVLFSNTKLELISVKDVRLKASNRKINRIFSELISMHSGNQDVLDYILFRKNLCLLQKGAMVSSDSLQPIYRFLFHLAKARLKLVEQLAVMDPQSIRDTIAFYLDHKSAYDRLALLEYAESNYLISGRQEDYYNLLGSIIQKEHDKSVTRYIKVLQDSFEERNLVKGDQRLPSLENLRSLEIVDLNKPSGKFRLLDFWATWCKPCINSFPHLIELHNEFENLEVIGVNVEMDAENPLKFLDKNPELDWLQLIDYGNQKFKQNFKIIGYPWYILIDPDGHVVNTNLPHNKEDLRNYLGEVLLSKE</sequence>
<dbReference type="InterPro" id="IPR013766">
    <property type="entry name" value="Thioredoxin_domain"/>
</dbReference>
<gene>
    <name evidence="3" type="ORF">FRX97_03000</name>
</gene>
<dbReference type="PANTHER" id="PTHR42852:SF13">
    <property type="entry name" value="PROTEIN DIPZ"/>
    <property type="match status" value="1"/>
</dbReference>
<dbReference type="CDD" id="cd02966">
    <property type="entry name" value="TlpA_like_family"/>
    <property type="match status" value="1"/>
</dbReference>
<comment type="caution">
    <text evidence="3">The sequence shown here is derived from an EMBL/GenBank/DDBJ whole genome shotgun (WGS) entry which is preliminary data.</text>
</comment>
<feature type="chain" id="PRO_5022698583" evidence="1">
    <location>
        <begin position="23"/>
        <end position="446"/>
    </location>
</feature>
<protein>
    <submittedName>
        <fullName evidence="3">TlpA family protein disulfide reductase</fullName>
    </submittedName>
</protein>
<dbReference type="InterPro" id="IPR036249">
    <property type="entry name" value="Thioredoxin-like_sf"/>
</dbReference>
<dbReference type="InterPro" id="IPR050553">
    <property type="entry name" value="Thioredoxin_ResA/DsbE_sf"/>
</dbReference>
<feature type="signal peptide" evidence="1">
    <location>
        <begin position="1"/>
        <end position="22"/>
    </location>
</feature>
<organism evidence="3 4">
    <name type="scientific">Luteibaculum oceani</name>
    <dbReference type="NCBI Taxonomy" id="1294296"/>
    <lineage>
        <taxon>Bacteria</taxon>
        <taxon>Pseudomonadati</taxon>
        <taxon>Bacteroidota</taxon>
        <taxon>Flavobacteriia</taxon>
        <taxon>Flavobacteriales</taxon>
        <taxon>Luteibaculaceae</taxon>
        <taxon>Luteibaculum</taxon>
    </lineage>
</organism>
<keyword evidence="1" id="KW-0732">Signal</keyword>
<keyword evidence="4" id="KW-1185">Reference proteome</keyword>
<evidence type="ECO:0000259" key="2">
    <source>
        <dbReference type="PROSITE" id="PS51352"/>
    </source>
</evidence>
<dbReference type="Gene3D" id="3.40.30.10">
    <property type="entry name" value="Glutaredoxin"/>
    <property type="match status" value="1"/>
</dbReference>
<dbReference type="SUPFAM" id="SSF52833">
    <property type="entry name" value="Thioredoxin-like"/>
    <property type="match status" value="1"/>
</dbReference>
<dbReference type="Pfam" id="PF13905">
    <property type="entry name" value="Thioredoxin_8"/>
    <property type="match status" value="1"/>
</dbReference>
<dbReference type="EMBL" id="VORB01000002">
    <property type="protein sequence ID" value="TXC82076.1"/>
    <property type="molecule type" value="Genomic_DNA"/>
</dbReference>
<evidence type="ECO:0000256" key="1">
    <source>
        <dbReference type="SAM" id="SignalP"/>
    </source>
</evidence>
<proteinExistence type="predicted"/>
<dbReference type="AlphaFoldDB" id="A0A5C6VC11"/>
<dbReference type="PROSITE" id="PS51352">
    <property type="entry name" value="THIOREDOXIN_2"/>
    <property type="match status" value="1"/>
</dbReference>
<dbReference type="OrthoDB" id="743079at2"/>
<reference evidence="3 4" key="1">
    <citation type="submission" date="2019-08" db="EMBL/GenBank/DDBJ databases">
        <title>Genome of Luteibaculum oceani JCM 18817.</title>
        <authorList>
            <person name="Bowman J.P."/>
        </authorList>
    </citation>
    <scope>NUCLEOTIDE SEQUENCE [LARGE SCALE GENOMIC DNA]</scope>
    <source>
        <strain evidence="3 4">JCM 18817</strain>
    </source>
</reference>